<dbReference type="Gene3D" id="3.90.550.10">
    <property type="entry name" value="Spore Coat Polysaccharide Biosynthesis Protein SpsA, Chain A"/>
    <property type="match status" value="1"/>
</dbReference>
<gene>
    <name evidence="7" type="ORF">SAMN02745172_00180</name>
</gene>
<dbReference type="EMBL" id="FRXO01000001">
    <property type="protein sequence ID" value="SHO60112.1"/>
    <property type="molecule type" value="Genomic_DNA"/>
</dbReference>
<evidence type="ECO:0000256" key="3">
    <source>
        <dbReference type="ARBA" id="ARBA00022676"/>
    </source>
</evidence>
<dbReference type="Pfam" id="PF00535">
    <property type="entry name" value="Glycos_transf_2"/>
    <property type="match status" value="1"/>
</dbReference>
<keyword evidence="8" id="KW-1185">Reference proteome</keyword>
<evidence type="ECO:0000256" key="5">
    <source>
        <dbReference type="ARBA" id="ARBA00023136"/>
    </source>
</evidence>
<protein>
    <submittedName>
        <fullName evidence="7">Glycosyl transferase family 2</fullName>
    </submittedName>
</protein>
<dbReference type="AlphaFoldDB" id="A0A1M7Z5L1"/>
<evidence type="ECO:0000313" key="7">
    <source>
        <dbReference type="EMBL" id="SHO60112.1"/>
    </source>
</evidence>
<keyword evidence="5" id="KW-0472">Membrane</keyword>
<dbReference type="GO" id="GO:0005886">
    <property type="term" value="C:plasma membrane"/>
    <property type="evidence" value="ECO:0007669"/>
    <property type="project" value="UniProtKB-SubCell"/>
</dbReference>
<dbReference type="InterPro" id="IPR029044">
    <property type="entry name" value="Nucleotide-diphossugar_trans"/>
</dbReference>
<accession>A0A1M7Z5L1</accession>
<comment type="subcellular location">
    <subcellularLocation>
        <location evidence="1">Cell membrane</location>
    </subcellularLocation>
</comment>
<dbReference type="PANTHER" id="PTHR43646">
    <property type="entry name" value="GLYCOSYLTRANSFERASE"/>
    <property type="match status" value="1"/>
</dbReference>
<reference evidence="7 8" key="1">
    <citation type="submission" date="2016-12" db="EMBL/GenBank/DDBJ databases">
        <authorList>
            <person name="Song W.-J."/>
            <person name="Kurnit D.M."/>
        </authorList>
    </citation>
    <scope>NUCLEOTIDE SEQUENCE [LARGE SCALE GENOMIC DNA]</scope>
    <source>
        <strain evidence="7 8">DSM 19599</strain>
    </source>
</reference>
<evidence type="ECO:0000313" key="8">
    <source>
        <dbReference type="Proteomes" id="UP000186406"/>
    </source>
</evidence>
<dbReference type="Proteomes" id="UP000186406">
    <property type="component" value="Unassembled WGS sequence"/>
</dbReference>
<organism evidence="7 8">
    <name type="scientific">Pseudoxanthobacter soli DSM 19599</name>
    <dbReference type="NCBI Taxonomy" id="1123029"/>
    <lineage>
        <taxon>Bacteria</taxon>
        <taxon>Pseudomonadati</taxon>
        <taxon>Pseudomonadota</taxon>
        <taxon>Alphaproteobacteria</taxon>
        <taxon>Hyphomicrobiales</taxon>
        <taxon>Segnochrobactraceae</taxon>
        <taxon>Pseudoxanthobacter</taxon>
    </lineage>
</organism>
<name>A0A1M7Z5L1_9HYPH</name>
<evidence type="ECO:0000256" key="1">
    <source>
        <dbReference type="ARBA" id="ARBA00004236"/>
    </source>
</evidence>
<keyword evidence="2" id="KW-1003">Cell membrane</keyword>
<keyword evidence="4 7" id="KW-0808">Transferase</keyword>
<sequence length="225" mass="24008">MITVVIPTSNSEVALAYTLASLVGAAADGVVREVVVVDAGSRDGTLRVADESGCNILERNGDLAGRLRAGAAEGRRGSWLMFVRPGAVLSNGWHGEAATFAERAERSGRGVEMAAVFRFALDEMGLAARVAEARVSLAARVLRMPAAEQALLLPRALYDKLGGHRDLPRYEEIDLVRRIGRGRLHVLHSEARVASRADLVRARGRLGGALLALRVSPEILSRIGA</sequence>
<dbReference type="PANTHER" id="PTHR43646:SF2">
    <property type="entry name" value="GLYCOSYLTRANSFERASE 2-LIKE DOMAIN-CONTAINING PROTEIN"/>
    <property type="match status" value="1"/>
</dbReference>
<proteinExistence type="predicted"/>
<evidence type="ECO:0000259" key="6">
    <source>
        <dbReference type="Pfam" id="PF00535"/>
    </source>
</evidence>
<keyword evidence="3" id="KW-0328">Glycosyltransferase</keyword>
<evidence type="ECO:0000256" key="4">
    <source>
        <dbReference type="ARBA" id="ARBA00022679"/>
    </source>
</evidence>
<dbReference type="InterPro" id="IPR001173">
    <property type="entry name" value="Glyco_trans_2-like"/>
</dbReference>
<dbReference type="GO" id="GO:0016757">
    <property type="term" value="F:glycosyltransferase activity"/>
    <property type="evidence" value="ECO:0007669"/>
    <property type="project" value="UniProtKB-KW"/>
</dbReference>
<dbReference type="SUPFAM" id="SSF53448">
    <property type="entry name" value="Nucleotide-diphospho-sugar transferases"/>
    <property type="match status" value="1"/>
</dbReference>
<evidence type="ECO:0000256" key="2">
    <source>
        <dbReference type="ARBA" id="ARBA00022475"/>
    </source>
</evidence>
<dbReference type="STRING" id="1123029.SAMN02745172_00180"/>
<dbReference type="RefSeq" id="WP_073625332.1">
    <property type="nucleotide sequence ID" value="NZ_FRXO01000001.1"/>
</dbReference>
<feature type="domain" description="Glycosyltransferase 2-like" evidence="6">
    <location>
        <begin position="3"/>
        <end position="72"/>
    </location>
</feature>